<proteinExistence type="predicted"/>
<sequence>MAPVLPISPYNGAHYNPRVIHALEKSQYTGFQVQRDLESGYECLGKSDEVLSLLSHLPYIRQDLDDNEIPEITPGGRWIDWRMSGTWVREGGSDIDELRTITEGPAITEHVPESVVGLTMSEHHTFLIDTELGVIYWPECPGRLRDGPRCIEDDPYDYCDDEEDAEWRADGTAWSVADFFKVLKAEYRLLRWVPCNEYEVLDSESAMTRNPIPALQEVYRRHGWPNSQEYGKEECLEETKAVMIAIEQAGDEEEERTYISYEQGVLIRVLDGIRLVS</sequence>
<accession>A0AAI9U7C2</accession>
<dbReference type="EMBL" id="MPDP01000300">
    <property type="protein sequence ID" value="KAK1451147.1"/>
    <property type="molecule type" value="Genomic_DNA"/>
</dbReference>
<reference evidence="1" key="1">
    <citation type="submission" date="2016-11" db="EMBL/GenBank/DDBJ databases">
        <title>The genome sequence of Colletotrichum cuscutae.</title>
        <authorList>
            <person name="Baroncelli R."/>
        </authorList>
    </citation>
    <scope>NUCLEOTIDE SEQUENCE</scope>
    <source>
        <strain evidence="1">IMI 304802</strain>
    </source>
</reference>
<gene>
    <name evidence="1" type="ORF">CCUS01_11132</name>
</gene>
<dbReference type="Proteomes" id="UP001239213">
    <property type="component" value="Unassembled WGS sequence"/>
</dbReference>
<evidence type="ECO:0000313" key="2">
    <source>
        <dbReference type="Proteomes" id="UP001239213"/>
    </source>
</evidence>
<protein>
    <submittedName>
        <fullName evidence="1">Uncharacterized protein</fullName>
    </submittedName>
</protein>
<name>A0AAI9U7C2_9PEZI</name>
<evidence type="ECO:0000313" key="1">
    <source>
        <dbReference type="EMBL" id="KAK1451147.1"/>
    </source>
</evidence>
<keyword evidence="2" id="KW-1185">Reference proteome</keyword>
<dbReference type="AlphaFoldDB" id="A0AAI9U7C2"/>
<organism evidence="1 2">
    <name type="scientific">Colletotrichum cuscutae</name>
    <dbReference type="NCBI Taxonomy" id="1209917"/>
    <lineage>
        <taxon>Eukaryota</taxon>
        <taxon>Fungi</taxon>
        <taxon>Dikarya</taxon>
        <taxon>Ascomycota</taxon>
        <taxon>Pezizomycotina</taxon>
        <taxon>Sordariomycetes</taxon>
        <taxon>Hypocreomycetidae</taxon>
        <taxon>Glomerellales</taxon>
        <taxon>Glomerellaceae</taxon>
        <taxon>Colletotrichum</taxon>
        <taxon>Colletotrichum acutatum species complex</taxon>
    </lineage>
</organism>
<comment type="caution">
    <text evidence="1">The sequence shown here is derived from an EMBL/GenBank/DDBJ whole genome shotgun (WGS) entry which is preliminary data.</text>
</comment>